<proteinExistence type="predicted"/>
<dbReference type="Gene3D" id="1.10.8.10">
    <property type="entry name" value="DNA helicase RuvA subunit, C-terminal domain"/>
    <property type="match status" value="1"/>
</dbReference>
<reference evidence="1 2" key="1">
    <citation type="submission" date="2017-03" db="EMBL/GenBank/DDBJ databases">
        <title>Genome Survey of Euroglyphus maynei.</title>
        <authorList>
            <person name="Arlian L.G."/>
            <person name="Morgan M.S."/>
            <person name="Rider S.D."/>
        </authorList>
    </citation>
    <scope>NUCLEOTIDE SEQUENCE [LARGE SCALE GENOMIC DNA]</scope>
    <source>
        <strain evidence="1">Arlian Lab</strain>
        <tissue evidence="1">Whole body</tissue>
    </source>
</reference>
<keyword evidence="2" id="KW-1185">Reference proteome</keyword>
<sequence>MSYIRSMLRSIQIPILTNHRIVIRNIHRSPVVFESNLAKLRKKTGYAFALCRKALEQNEQDLMKAEKWLRSEAAKQGWEKAERVK</sequence>
<feature type="non-terminal residue" evidence="1">
    <location>
        <position position="85"/>
    </location>
</feature>
<evidence type="ECO:0000313" key="1">
    <source>
        <dbReference type="EMBL" id="OTF72770.1"/>
    </source>
</evidence>
<dbReference type="EMBL" id="MUJZ01054730">
    <property type="protein sequence ID" value="OTF72770.1"/>
    <property type="molecule type" value="Genomic_DNA"/>
</dbReference>
<name>A0A1Y3AW92_EURMA</name>
<dbReference type="Proteomes" id="UP000194236">
    <property type="component" value="Unassembled WGS sequence"/>
</dbReference>
<comment type="caution">
    <text evidence="1">The sequence shown here is derived from an EMBL/GenBank/DDBJ whole genome shotgun (WGS) entry which is preliminary data.</text>
</comment>
<dbReference type="OrthoDB" id="277235at2759"/>
<dbReference type="Pfam" id="PF25025">
    <property type="entry name" value="EF-Ts_N"/>
    <property type="match status" value="1"/>
</dbReference>
<organism evidence="1 2">
    <name type="scientific">Euroglyphus maynei</name>
    <name type="common">Mayne's house dust mite</name>
    <dbReference type="NCBI Taxonomy" id="6958"/>
    <lineage>
        <taxon>Eukaryota</taxon>
        <taxon>Metazoa</taxon>
        <taxon>Ecdysozoa</taxon>
        <taxon>Arthropoda</taxon>
        <taxon>Chelicerata</taxon>
        <taxon>Arachnida</taxon>
        <taxon>Acari</taxon>
        <taxon>Acariformes</taxon>
        <taxon>Sarcoptiformes</taxon>
        <taxon>Astigmata</taxon>
        <taxon>Psoroptidia</taxon>
        <taxon>Analgoidea</taxon>
        <taxon>Pyroglyphidae</taxon>
        <taxon>Pyroglyphinae</taxon>
        <taxon>Euroglyphus</taxon>
    </lineage>
</organism>
<evidence type="ECO:0000313" key="2">
    <source>
        <dbReference type="Proteomes" id="UP000194236"/>
    </source>
</evidence>
<accession>A0A1Y3AW92</accession>
<dbReference type="AlphaFoldDB" id="A0A1Y3AW92"/>
<dbReference type="CDD" id="cd14275">
    <property type="entry name" value="UBA_EF-Ts"/>
    <property type="match status" value="1"/>
</dbReference>
<dbReference type="SUPFAM" id="SSF46934">
    <property type="entry name" value="UBA-like"/>
    <property type="match status" value="1"/>
</dbReference>
<gene>
    <name evidence="1" type="ORF">BLA29_014866</name>
</gene>
<dbReference type="InterPro" id="IPR009060">
    <property type="entry name" value="UBA-like_sf"/>
</dbReference>
<protein>
    <submittedName>
        <fullName evidence="1">Uncharacterized protein</fullName>
    </submittedName>
</protein>